<dbReference type="RefSeq" id="WP_269878311.1">
    <property type="nucleotide sequence ID" value="NZ_JAPZVM010000008.1"/>
</dbReference>
<dbReference type="PROSITE" id="PS51257">
    <property type="entry name" value="PROKAR_LIPOPROTEIN"/>
    <property type="match status" value="1"/>
</dbReference>
<sequence length="361" mass="41413">MKNWWYLSLFVVLFVSCTVEKKEAFIDKLMPAPKEAGFMRDGYWIWGSSVIKGEDGKYHMFADMWPQSLEFGNWVTNTEIAHAVSDTPEGPYVFSDIAIGPRDSTYFDGKCAMNPRVIYYEGKYYLFYVGTTYDYPRPQPGSKLVDDWFEKAWVNKRIGVASAKSLYGPWERMDKPVIEPRPGHWDATITSNPSPVVNPKTGKIFLMYKSSEKSSEPPLLLGVAEADHPQGEYHRISENPIFQFATEKNKESDVEDPFVWWEKDHYELVMKDRFGHICGEVGGGVHAVSENGIDWTLSSPVKAYSRTIRWNDNTVSTPVNFERPFILFEDGKPAYLFAAVGVGRAQWDFEKTWNMVIPLKK</sequence>
<dbReference type="Proteomes" id="UP001141933">
    <property type="component" value="Unassembled WGS sequence"/>
</dbReference>
<reference evidence="1" key="1">
    <citation type="submission" date="2022-12" db="EMBL/GenBank/DDBJ databases">
        <title>Phocaeicola acetigenes sp. nov., isolated feces from a healthy human.</title>
        <authorList>
            <person name="Do H."/>
            <person name="Ha Y.B."/>
            <person name="Kim J.-S."/>
            <person name="Suh M.K."/>
            <person name="Kim H.S."/>
            <person name="Lee J.-S."/>
        </authorList>
    </citation>
    <scope>NUCLEOTIDE SEQUENCE</scope>
    <source>
        <strain evidence="1">KGMB11183</strain>
    </source>
</reference>
<proteinExistence type="predicted"/>
<protein>
    <submittedName>
        <fullName evidence="1">Glycoside hydrolase family protein</fullName>
    </submittedName>
</protein>
<gene>
    <name evidence="1" type="ORF">O6P32_09870</name>
</gene>
<dbReference type="Gene3D" id="2.115.10.20">
    <property type="entry name" value="Glycosyl hydrolase domain, family 43"/>
    <property type="match status" value="1"/>
</dbReference>
<dbReference type="SUPFAM" id="SSF75005">
    <property type="entry name" value="Arabinanase/levansucrase/invertase"/>
    <property type="match status" value="1"/>
</dbReference>
<dbReference type="EMBL" id="JAPZVM010000008">
    <property type="protein sequence ID" value="MCZ8373008.1"/>
    <property type="molecule type" value="Genomic_DNA"/>
</dbReference>
<evidence type="ECO:0000313" key="2">
    <source>
        <dbReference type="Proteomes" id="UP001141933"/>
    </source>
</evidence>
<comment type="caution">
    <text evidence="1">The sequence shown here is derived from an EMBL/GenBank/DDBJ whole genome shotgun (WGS) entry which is preliminary data.</text>
</comment>
<organism evidence="1 2">
    <name type="scientific">Phocaeicola acetigenes</name>
    <dbReference type="NCBI Taxonomy" id="3016083"/>
    <lineage>
        <taxon>Bacteria</taxon>
        <taxon>Pseudomonadati</taxon>
        <taxon>Bacteroidota</taxon>
        <taxon>Bacteroidia</taxon>
        <taxon>Bacteroidales</taxon>
        <taxon>Bacteroidaceae</taxon>
        <taxon>Phocaeicola</taxon>
    </lineage>
</organism>
<accession>A0ABT4PJ08</accession>
<keyword evidence="1" id="KW-0378">Hydrolase</keyword>
<keyword evidence="2" id="KW-1185">Reference proteome</keyword>
<dbReference type="GO" id="GO:0016787">
    <property type="term" value="F:hydrolase activity"/>
    <property type="evidence" value="ECO:0007669"/>
    <property type="project" value="UniProtKB-KW"/>
</dbReference>
<evidence type="ECO:0000313" key="1">
    <source>
        <dbReference type="EMBL" id="MCZ8373008.1"/>
    </source>
</evidence>
<name>A0ABT4PJ08_9BACT</name>
<dbReference type="CDD" id="cd08994">
    <property type="entry name" value="GH43_62_32_68_117_130-like"/>
    <property type="match status" value="1"/>
</dbReference>
<dbReference type="InterPro" id="IPR023296">
    <property type="entry name" value="Glyco_hydro_beta-prop_sf"/>
</dbReference>